<gene>
    <name evidence="3" type="ORF">X943_001968</name>
</gene>
<organism evidence="3 4">
    <name type="scientific">Babesia divergens</name>
    <dbReference type="NCBI Taxonomy" id="32595"/>
    <lineage>
        <taxon>Eukaryota</taxon>
        <taxon>Sar</taxon>
        <taxon>Alveolata</taxon>
        <taxon>Apicomplexa</taxon>
        <taxon>Aconoidasida</taxon>
        <taxon>Piroplasmida</taxon>
        <taxon>Babesiidae</taxon>
        <taxon>Babesia</taxon>
    </lineage>
</organism>
<dbReference type="Proteomes" id="UP001195914">
    <property type="component" value="Unassembled WGS sequence"/>
</dbReference>
<keyword evidence="2" id="KW-0732">Signal</keyword>
<evidence type="ECO:0000256" key="2">
    <source>
        <dbReference type="SAM" id="SignalP"/>
    </source>
</evidence>
<feature type="compositionally biased region" description="Basic residues" evidence="1">
    <location>
        <begin position="145"/>
        <end position="164"/>
    </location>
</feature>
<dbReference type="AlphaFoldDB" id="A0AAD9LFN3"/>
<protein>
    <submittedName>
        <fullName evidence="3">Uncharacterized protein</fullName>
    </submittedName>
</protein>
<feature type="compositionally biased region" description="Basic and acidic residues" evidence="1">
    <location>
        <begin position="123"/>
        <end position="135"/>
    </location>
</feature>
<reference evidence="3" key="2">
    <citation type="submission" date="2021-05" db="EMBL/GenBank/DDBJ databases">
        <authorList>
            <person name="Pain A."/>
        </authorList>
    </citation>
    <scope>NUCLEOTIDE SEQUENCE</scope>
    <source>
        <strain evidence="3">1802A</strain>
    </source>
</reference>
<proteinExistence type="predicted"/>
<feature type="region of interest" description="Disordered" evidence="1">
    <location>
        <begin position="123"/>
        <end position="205"/>
    </location>
</feature>
<feature type="chain" id="PRO_5041935272" evidence="2">
    <location>
        <begin position="23"/>
        <end position="246"/>
    </location>
</feature>
<keyword evidence="4" id="KW-1185">Reference proteome</keyword>
<evidence type="ECO:0000313" key="3">
    <source>
        <dbReference type="EMBL" id="KAK1934820.1"/>
    </source>
</evidence>
<reference evidence="3" key="1">
    <citation type="journal article" date="2014" name="Nucleic Acids Res.">
        <title>The evolutionary dynamics of variant antigen genes in Babesia reveal a history of genomic innovation underlying host-parasite interaction.</title>
        <authorList>
            <person name="Jackson A.P."/>
            <person name="Otto T.D."/>
            <person name="Darby A."/>
            <person name="Ramaprasad A."/>
            <person name="Xia D."/>
            <person name="Echaide I.E."/>
            <person name="Farber M."/>
            <person name="Gahlot S."/>
            <person name="Gamble J."/>
            <person name="Gupta D."/>
            <person name="Gupta Y."/>
            <person name="Jackson L."/>
            <person name="Malandrin L."/>
            <person name="Malas T.B."/>
            <person name="Moussa E."/>
            <person name="Nair M."/>
            <person name="Reid A.J."/>
            <person name="Sanders M."/>
            <person name="Sharma J."/>
            <person name="Tracey A."/>
            <person name="Quail M.A."/>
            <person name="Weir W."/>
            <person name="Wastling J.M."/>
            <person name="Hall N."/>
            <person name="Willadsen P."/>
            <person name="Lingelbach K."/>
            <person name="Shiels B."/>
            <person name="Tait A."/>
            <person name="Berriman M."/>
            <person name="Allred D.R."/>
            <person name="Pain A."/>
        </authorList>
    </citation>
    <scope>NUCLEOTIDE SEQUENCE</scope>
    <source>
        <strain evidence="3">1802A</strain>
    </source>
</reference>
<name>A0AAD9LFN3_BABDI</name>
<evidence type="ECO:0000256" key="1">
    <source>
        <dbReference type="SAM" id="MobiDB-lite"/>
    </source>
</evidence>
<sequence>MYRCETLLIFILIVMPYCNTWASGINQPADQEAECEAGNFQGGSPSSDLDEVTEGAPTRQLFLGALVTLASSIFSPIVHTVANAIGLGPRSEPPPLPTPVVVPLPPSIPLEPIEVTHERTHRYYDSESDSDHDSGDDSSSDDSRHKHRRRRRRRKHRKSRKSRRRDRETDSDEESQNEEDAENGTKDASAEESIADTEPEPTPPLTHIIPIKAIMMHNQRLVDNLKPYIPQPFHGKSSTLNHLMTL</sequence>
<dbReference type="EMBL" id="JAHBMH010000062">
    <property type="protein sequence ID" value="KAK1934820.1"/>
    <property type="molecule type" value="Genomic_DNA"/>
</dbReference>
<comment type="caution">
    <text evidence="3">The sequence shown here is derived from an EMBL/GenBank/DDBJ whole genome shotgun (WGS) entry which is preliminary data.</text>
</comment>
<feature type="compositionally biased region" description="Acidic residues" evidence="1">
    <location>
        <begin position="169"/>
        <end position="182"/>
    </location>
</feature>
<evidence type="ECO:0000313" key="4">
    <source>
        <dbReference type="Proteomes" id="UP001195914"/>
    </source>
</evidence>
<accession>A0AAD9LFN3</accession>
<feature type="signal peptide" evidence="2">
    <location>
        <begin position="1"/>
        <end position="22"/>
    </location>
</feature>